<keyword evidence="1" id="KW-0812">Transmembrane</keyword>
<dbReference type="InterPro" id="IPR010419">
    <property type="entry name" value="CO_DH_gsu"/>
</dbReference>
<evidence type="ECO:0000256" key="1">
    <source>
        <dbReference type="SAM" id="Phobius"/>
    </source>
</evidence>
<protein>
    <recommendedName>
        <fullName evidence="4">Carbon monoxide dehydrogenase</fullName>
    </recommendedName>
</protein>
<accession>A0ABP9JNL8</accession>
<organism evidence="2 3">
    <name type="scientific">Streptomyces siamensis</name>
    <dbReference type="NCBI Taxonomy" id="1274986"/>
    <lineage>
        <taxon>Bacteria</taxon>
        <taxon>Bacillati</taxon>
        <taxon>Actinomycetota</taxon>
        <taxon>Actinomycetes</taxon>
        <taxon>Kitasatosporales</taxon>
        <taxon>Streptomycetaceae</taxon>
        <taxon>Streptomyces</taxon>
    </lineage>
</organism>
<dbReference type="Pfam" id="PF06240">
    <property type="entry name" value="COXG"/>
    <property type="match status" value="1"/>
</dbReference>
<keyword evidence="3" id="KW-1185">Reference proteome</keyword>
<name>A0ABP9JNL8_9ACTN</name>
<gene>
    <name evidence="2" type="ORF">GCM10023335_82490</name>
</gene>
<dbReference type="Gene3D" id="3.30.530.20">
    <property type="match status" value="1"/>
</dbReference>
<dbReference type="SUPFAM" id="SSF55961">
    <property type="entry name" value="Bet v1-like"/>
    <property type="match status" value="1"/>
</dbReference>
<dbReference type="PANTHER" id="PTHR38588:SF1">
    <property type="entry name" value="BLL0334 PROTEIN"/>
    <property type="match status" value="1"/>
</dbReference>
<dbReference type="Proteomes" id="UP001501759">
    <property type="component" value="Unassembled WGS sequence"/>
</dbReference>
<evidence type="ECO:0000313" key="3">
    <source>
        <dbReference type="Proteomes" id="UP001501759"/>
    </source>
</evidence>
<proteinExistence type="predicted"/>
<dbReference type="InterPro" id="IPR023393">
    <property type="entry name" value="START-like_dom_sf"/>
</dbReference>
<keyword evidence="1" id="KW-0472">Membrane</keyword>
<evidence type="ECO:0000313" key="2">
    <source>
        <dbReference type="EMBL" id="GAA5036011.1"/>
    </source>
</evidence>
<feature type="transmembrane region" description="Helical" evidence="1">
    <location>
        <begin position="184"/>
        <end position="201"/>
    </location>
</feature>
<dbReference type="EMBL" id="BAABKB010000045">
    <property type="protein sequence ID" value="GAA5036011.1"/>
    <property type="molecule type" value="Genomic_DNA"/>
</dbReference>
<evidence type="ECO:0008006" key="4">
    <source>
        <dbReference type="Google" id="ProtNLM"/>
    </source>
</evidence>
<dbReference type="RefSeq" id="WP_345658050.1">
    <property type="nucleotide sequence ID" value="NZ_BAABKB010000045.1"/>
</dbReference>
<dbReference type="PANTHER" id="PTHR38588">
    <property type="entry name" value="BLL0334 PROTEIN"/>
    <property type="match status" value="1"/>
</dbReference>
<sequence length="206" mass="21573">MRLDHSFTVPATPDEAWKLFQDLRRVAPCMPGATLDTLDGDAFTGRVKVKVGAVQMSYRGEGTVTRDEADRSMILDLTGSETRGAGTAAARVVAGLATDPAGTLVRVRTELDITGRPAQFGRGIMAEVGDRIVQQFAARLEELLRAPDRSAPTDGISATSLPASAEGDAVDLGAAVLPALLRKAAVPAAALVVAVVVVGALRRRSR</sequence>
<reference evidence="3" key="1">
    <citation type="journal article" date="2019" name="Int. J. Syst. Evol. Microbiol.">
        <title>The Global Catalogue of Microorganisms (GCM) 10K type strain sequencing project: providing services to taxonomists for standard genome sequencing and annotation.</title>
        <authorList>
            <consortium name="The Broad Institute Genomics Platform"/>
            <consortium name="The Broad Institute Genome Sequencing Center for Infectious Disease"/>
            <person name="Wu L."/>
            <person name="Ma J."/>
        </authorList>
    </citation>
    <scope>NUCLEOTIDE SEQUENCE [LARGE SCALE GENOMIC DNA]</scope>
    <source>
        <strain evidence="3">JCM 18409</strain>
    </source>
</reference>
<comment type="caution">
    <text evidence="2">The sequence shown here is derived from an EMBL/GenBank/DDBJ whole genome shotgun (WGS) entry which is preliminary data.</text>
</comment>
<keyword evidence="1" id="KW-1133">Transmembrane helix</keyword>
<dbReference type="CDD" id="cd07823">
    <property type="entry name" value="SRPBCC_5"/>
    <property type="match status" value="1"/>
</dbReference>